<evidence type="ECO:0000313" key="5">
    <source>
        <dbReference type="RefSeq" id="XP_022092967.1"/>
    </source>
</evidence>
<dbReference type="InterPro" id="IPR052636">
    <property type="entry name" value="UDP-D-xylose:L-fucose_XylT"/>
</dbReference>
<protein>
    <submittedName>
        <fullName evidence="4 5">UDP-galactose:fucoside alpha-3-galactosyltransferase-like isoform X1</fullName>
    </submittedName>
</protein>
<dbReference type="Proteomes" id="UP000694845">
    <property type="component" value="Unplaced"/>
</dbReference>
<feature type="domain" description="Nucleotide-diphospho-sugar transferase" evidence="2">
    <location>
        <begin position="133"/>
        <end position="337"/>
    </location>
</feature>
<proteinExistence type="inferred from homology"/>
<dbReference type="Pfam" id="PF03407">
    <property type="entry name" value="Nucleotid_trans"/>
    <property type="match status" value="1"/>
</dbReference>
<dbReference type="GeneID" id="110980519"/>
<sequence length="359" mass="40904">MSKRLFLLWTDSYTDLQKMASEQVYKILFFLQSAAFTLFIINYSQDSSLVLKPVRKLTDKTQCGCTNGTREIFQNTSVNASVDPFRRGPLSNCSLYDIKKRPGVVMLTTANLAYVDVVLNMLESVKRVGICINTTVIAEDPKAFNLLSTYAKGDPAVLVQKTDSGEMDVIEHSRGHRSQYYGIMNKRQAYFLSLLEKGFEVLFTDSDTFWFRDPFPHFQGDFDICLRGHTPTRIVKKTDFCAGFIYLKPTKVTIQFVKAWIAILDNSRKKGSYPADQTVMNGLLKGDKPVHVNIKMLDADLFPWGPTFFDPKWQKQNHSTVVMHAASIRGHPAKLKKFREFGMWLVNVTIPPVPDKKQN</sequence>
<evidence type="ECO:0000256" key="1">
    <source>
        <dbReference type="ARBA" id="ARBA00007033"/>
    </source>
</evidence>
<keyword evidence="3" id="KW-1185">Reference proteome</keyword>
<dbReference type="InterPro" id="IPR029044">
    <property type="entry name" value="Nucleotide-diphossugar_trans"/>
</dbReference>
<organism evidence="3 5">
    <name type="scientific">Acanthaster planci</name>
    <name type="common">Crown-of-thorns starfish</name>
    <dbReference type="NCBI Taxonomy" id="133434"/>
    <lineage>
        <taxon>Eukaryota</taxon>
        <taxon>Metazoa</taxon>
        <taxon>Echinodermata</taxon>
        <taxon>Eleutherozoa</taxon>
        <taxon>Asterozoa</taxon>
        <taxon>Asteroidea</taxon>
        <taxon>Valvatacea</taxon>
        <taxon>Valvatida</taxon>
        <taxon>Acanthasteridae</taxon>
        <taxon>Acanthaster</taxon>
    </lineage>
</organism>
<dbReference type="KEGG" id="aplc:110980519"/>
<dbReference type="InterPro" id="IPR005069">
    <property type="entry name" value="Nucl-diP-sugar_transferase"/>
</dbReference>
<comment type="similarity">
    <text evidence="1">Belongs to the glycosyltransferase 77 family.</text>
</comment>
<dbReference type="RefSeq" id="XP_022092967.1">
    <property type="nucleotide sequence ID" value="XM_022237275.1"/>
</dbReference>
<dbReference type="PANTHER" id="PTHR47032">
    <property type="entry name" value="UDP-D-XYLOSE:L-FUCOSE ALPHA-1,3-D-XYLOSYLTRANSFERASE-RELATED"/>
    <property type="match status" value="1"/>
</dbReference>
<dbReference type="GO" id="GO:0005794">
    <property type="term" value="C:Golgi apparatus"/>
    <property type="evidence" value="ECO:0007669"/>
    <property type="project" value="TreeGrafter"/>
</dbReference>
<dbReference type="PANTHER" id="PTHR47032:SF1">
    <property type="entry name" value="UDP-D-XYLOSE:L-FUCOSE ALPHA-1,3-D-XYLOSYLTRANSFERASE-RELATED"/>
    <property type="match status" value="1"/>
</dbReference>
<gene>
    <name evidence="4 5" type="primary">LOC110980519</name>
</gene>
<dbReference type="GO" id="GO:0016757">
    <property type="term" value="F:glycosyltransferase activity"/>
    <property type="evidence" value="ECO:0007669"/>
    <property type="project" value="TreeGrafter"/>
</dbReference>
<name>A0A8B7YK23_ACAPL</name>
<dbReference type="AlphaFoldDB" id="A0A8B7YK23"/>
<accession>A0A8B7YK23</accession>
<evidence type="ECO:0000313" key="4">
    <source>
        <dbReference type="RefSeq" id="XP_022092965.1"/>
    </source>
</evidence>
<dbReference type="OrthoDB" id="1712432at2759"/>
<evidence type="ECO:0000313" key="3">
    <source>
        <dbReference type="Proteomes" id="UP000694845"/>
    </source>
</evidence>
<dbReference type="SUPFAM" id="SSF53448">
    <property type="entry name" value="Nucleotide-diphospho-sugar transferases"/>
    <property type="match status" value="1"/>
</dbReference>
<evidence type="ECO:0000259" key="2">
    <source>
        <dbReference type="Pfam" id="PF03407"/>
    </source>
</evidence>
<dbReference type="RefSeq" id="XP_022092965.1">
    <property type="nucleotide sequence ID" value="XM_022237273.1"/>
</dbReference>
<reference evidence="4 5" key="1">
    <citation type="submission" date="2025-04" db="UniProtKB">
        <authorList>
            <consortium name="RefSeq"/>
        </authorList>
    </citation>
    <scope>IDENTIFICATION</scope>
</reference>